<organism evidence="1 2">
    <name type="scientific">Rotaria magnacalcarata</name>
    <dbReference type="NCBI Taxonomy" id="392030"/>
    <lineage>
        <taxon>Eukaryota</taxon>
        <taxon>Metazoa</taxon>
        <taxon>Spiralia</taxon>
        <taxon>Gnathifera</taxon>
        <taxon>Rotifera</taxon>
        <taxon>Eurotatoria</taxon>
        <taxon>Bdelloidea</taxon>
        <taxon>Philodinida</taxon>
        <taxon>Philodinidae</taxon>
        <taxon>Rotaria</taxon>
    </lineage>
</organism>
<feature type="non-terminal residue" evidence="1">
    <location>
        <position position="37"/>
    </location>
</feature>
<protein>
    <submittedName>
        <fullName evidence="1">Uncharacterized protein</fullName>
    </submittedName>
</protein>
<comment type="caution">
    <text evidence="1">The sequence shown here is derived from an EMBL/GenBank/DDBJ whole genome shotgun (WGS) entry which is preliminary data.</text>
</comment>
<proteinExistence type="predicted"/>
<evidence type="ECO:0000313" key="2">
    <source>
        <dbReference type="Proteomes" id="UP000681967"/>
    </source>
</evidence>
<dbReference type="AlphaFoldDB" id="A0A8S2U4W0"/>
<dbReference type="Proteomes" id="UP000681967">
    <property type="component" value="Unassembled WGS sequence"/>
</dbReference>
<name>A0A8S2U4W0_9BILA</name>
<reference evidence="1" key="1">
    <citation type="submission" date="2021-02" db="EMBL/GenBank/DDBJ databases">
        <authorList>
            <person name="Nowell W R."/>
        </authorList>
    </citation>
    <scope>NUCLEOTIDE SEQUENCE</scope>
</reference>
<sequence length="37" mass="3801">MKWSKSAKSGILVAGGQGLGSDLKQLAWANGIVVDQS</sequence>
<gene>
    <name evidence="1" type="ORF">BYL167_LOCUS28152</name>
</gene>
<dbReference type="EMBL" id="CAJOBH010038837">
    <property type="protein sequence ID" value="CAF4317549.1"/>
    <property type="molecule type" value="Genomic_DNA"/>
</dbReference>
<evidence type="ECO:0000313" key="1">
    <source>
        <dbReference type="EMBL" id="CAF4317549.1"/>
    </source>
</evidence>
<accession>A0A8S2U4W0</accession>